<dbReference type="InterPro" id="IPR011970">
    <property type="entry name" value="MltB_2"/>
</dbReference>
<dbReference type="SUPFAM" id="SSF47090">
    <property type="entry name" value="PGBD-like"/>
    <property type="match status" value="1"/>
</dbReference>
<proteinExistence type="predicted"/>
<feature type="chain" id="PRO_5002733675" evidence="1">
    <location>
        <begin position="29"/>
        <end position="406"/>
    </location>
</feature>
<dbReference type="Gene3D" id="1.10.101.10">
    <property type="entry name" value="PGBD-like superfamily/PGBD"/>
    <property type="match status" value="1"/>
</dbReference>
<evidence type="ECO:0000259" key="2">
    <source>
        <dbReference type="Pfam" id="PF01471"/>
    </source>
</evidence>
<keyword evidence="4" id="KW-0378">Hydrolase</keyword>
<dbReference type="Gene3D" id="1.10.530.10">
    <property type="match status" value="1"/>
</dbReference>
<reference evidence="4 5" key="2">
    <citation type="submission" date="2012-06" db="EMBL/GenBank/DDBJ databases">
        <authorList>
            <person name="Fiebig A."/>
        </authorList>
    </citation>
    <scope>NUCLEOTIDE SEQUENCE [LARGE SCALE GENOMIC DNA]</scope>
    <source>
        <strain evidence="4 5">DFL-43</strain>
    </source>
</reference>
<dbReference type="GO" id="GO:0016798">
    <property type="term" value="F:hydrolase activity, acting on glycosyl bonds"/>
    <property type="evidence" value="ECO:0007669"/>
    <property type="project" value="UniProtKB-KW"/>
</dbReference>
<dbReference type="NCBIfam" id="TIGR02283">
    <property type="entry name" value="MltB_2"/>
    <property type="match status" value="1"/>
</dbReference>
<dbReference type="HOGENOM" id="CLU_035402_0_2_5"/>
<dbReference type="InterPro" id="IPR043426">
    <property type="entry name" value="MltB-like"/>
</dbReference>
<name>A9D1J1_HOEPD</name>
<dbReference type="CDD" id="cd13399">
    <property type="entry name" value="Slt35-like"/>
    <property type="match status" value="1"/>
</dbReference>
<feature type="domain" description="Transglycosylase SLT" evidence="3">
    <location>
        <begin position="32"/>
        <end position="326"/>
    </location>
</feature>
<gene>
    <name evidence="4" type="ORF">HPDFL43_15647</name>
</gene>
<reference evidence="4 5" key="1">
    <citation type="submission" date="2007-10" db="EMBL/GenBank/DDBJ databases">
        <authorList>
            <person name="Wagner-Dobler I."/>
            <person name="Ferriera S."/>
            <person name="Johnson J."/>
            <person name="Kravitz S."/>
            <person name="Beeson K."/>
            <person name="Sutton G."/>
            <person name="Rogers Y.-H."/>
            <person name="Friedman R."/>
            <person name="Frazier M."/>
            <person name="Venter J.C."/>
        </authorList>
    </citation>
    <scope>NUCLEOTIDE SEQUENCE [LARGE SCALE GENOMIC DNA]</scope>
    <source>
        <strain evidence="4 5">DFL-43</strain>
    </source>
</reference>
<dbReference type="Proteomes" id="UP000004291">
    <property type="component" value="Chromosome"/>
</dbReference>
<dbReference type="eggNOG" id="COG3409">
    <property type="taxonomic scope" value="Bacteria"/>
</dbReference>
<dbReference type="InterPro" id="IPR002477">
    <property type="entry name" value="Peptidoglycan-bd-like"/>
</dbReference>
<dbReference type="SUPFAM" id="SSF53955">
    <property type="entry name" value="Lysozyme-like"/>
    <property type="match status" value="1"/>
</dbReference>
<evidence type="ECO:0000256" key="1">
    <source>
        <dbReference type="SAM" id="SignalP"/>
    </source>
</evidence>
<dbReference type="EMBL" id="ABIA03000004">
    <property type="protein sequence ID" value="EDQ34445.2"/>
    <property type="molecule type" value="Genomic_DNA"/>
</dbReference>
<dbReference type="STRING" id="411684.HPDFL43_15647"/>
<accession>A9D1J1</accession>
<dbReference type="InterPro" id="IPR036365">
    <property type="entry name" value="PGBD-like_sf"/>
</dbReference>
<dbReference type="InterPro" id="IPR031304">
    <property type="entry name" value="SLT_2"/>
</dbReference>
<dbReference type="InterPro" id="IPR036366">
    <property type="entry name" value="PGBDSf"/>
</dbReference>
<evidence type="ECO:0000313" key="4">
    <source>
        <dbReference type="EMBL" id="EDQ34445.2"/>
    </source>
</evidence>
<dbReference type="OrthoDB" id="9808544at2"/>
<dbReference type="Gene3D" id="1.10.8.350">
    <property type="entry name" value="Bacterial muramidase"/>
    <property type="match status" value="1"/>
</dbReference>
<dbReference type="GO" id="GO:0009253">
    <property type="term" value="P:peptidoglycan catabolic process"/>
    <property type="evidence" value="ECO:0007669"/>
    <property type="project" value="TreeGrafter"/>
</dbReference>
<dbReference type="Pfam" id="PF13406">
    <property type="entry name" value="SLT_2"/>
    <property type="match status" value="1"/>
</dbReference>
<organism evidence="4 5">
    <name type="scientific">Hoeflea phototrophica (strain DSM 17068 / NCIMB 14078 / DFL-43)</name>
    <dbReference type="NCBI Taxonomy" id="411684"/>
    <lineage>
        <taxon>Bacteria</taxon>
        <taxon>Pseudomonadati</taxon>
        <taxon>Pseudomonadota</taxon>
        <taxon>Alphaproteobacteria</taxon>
        <taxon>Hyphomicrobiales</taxon>
        <taxon>Rhizobiaceae</taxon>
        <taxon>Hoeflea</taxon>
    </lineage>
</organism>
<feature type="signal peptide" evidence="1">
    <location>
        <begin position="1"/>
        <end position="28"/>
    </location>
</feature>
<dbReference type="RefSeq" id="WP_040449327.1">
    <property type="nucleotide sequence ID" value="NZ_CM002917.1"/>
</dbReference>
<keyword evidence="5" id="KW-1185">Reference proteome</keyword>
<dbReference type="PANTHER" id="PTHR30163">
    <property type="entry name" value="MEMBRANE-BOUND LYTIC MUREIN TRANSGLYCOSYLASE B"/>
    <property type="match status" value="1"/>
</dbReference>
<keyword evidence="4" id="KW-0326">Glycosidase</keyword>
<keyword evidence="1" id="KW-0732">Signal</keyword>
<dbReference type="EC" id="3.2.1.-" evidence="4"/>
<feature type="domain" description="Peptidoglycan binding-like" evidence="2">
    <location>
        <begin position="352"/>
        <end position="389"/>
    </location>
</feature>
<dbReference type="InterPro" id="IPR023346">
    <property type="entry name" value="Lysozyme-like_dom_sf"/>
</dbReference>
<comment type="caution">
    <text evidence="4">The sequence shown here is derived from an EMBL/GenBank/DDBJ whole genome shotgun (WGS) entry which is preliminary data.</text>
</comment>
<evidence type="ECO:0000313" key="5">
    <source>
        <dbReference type="Proteomes" id="UP000004291"/>
    </source>
</evidence>
<evidence type="ECO:0000259" key="3">
    <source>
        <dbReference type="Pfam" id="PF13406"/>
    </source>
</evidence>
<dbReference type="eggNOG" id="COG2951">
    <property type="taxonomic scope" value="Bacteria"/>
</dbReference>
<sequence>MLRSPLSLIRATAVSLAIGIAAPLPAKADAGFRQWVASFYSTAAKSGITQATYNAAFNGVTAPDPRVLEKARFQPEFTTKVWDYLDSRVNPYTIAKGREMQARHARTLAAIERKFGIDASVLLAIWSMESNFGEILTKTDRLHYVPQALATLAYGDRKRAKFARQQLVAALKILQSGDIAAREMTGSWAGAMGHTQFIPTSYLAFAVDADGNGHRDIWNSIPDALATAANLLKKNGWRTGETWGYESIAPRGGSKYEGQTKTLSQWAALGFTRPGGKGFPVGNRRAELKMPGGANGPAFLMTKNFFVLKRYNNSDSYALAVGVLADEIAGFGGVDQRWPRPPGTLDVKEKFELQTRLKQLGFYDGEIDGNIGSGSRAAIASFQSRAGLTGEALPSQKVLEAIRRYQ</sequence>
<protein>
    <submittedName>
        <fullName evidence="4">Lytic murein transglycosylase</fullName>
        <ecNumber evidence="4">3.2.1.-</ecNumber>
    </submittedName>
</protein>
<dbReference type="Pfam" id="PF01471">
    <property type="entry name" value="PG_binding_1"/>
    <property type="match status" value="1"/>
</dbReference>
<dbReference type="PANTHER" id="PTHR30163:SF8">
    <property type="entry name" value="LYTIC MUREIN TRANSGLYCOSYLASE"/>
    <property type="match status" value="1"/>
</dbReference>
<dbReference type="AlphaFoldDB" id="A9D1J1"/>
<dbReference type="GO" id="GO:0008933">
    <property type="term" value="F:peptidoglycan lytic transglycosylase activity"/>
    <property type="evidence" value="ECO:0007669"/>
    <property type="project" value="TreeGrafter"/>
</dbReference>